<gene>
    <name evidence="1" type="ORF">P3T76_006659</name>
</gene>
<evidence type="ECO:0000313" key="1">
    <source>
        <dbReference type="EMBL" id="KAK1941595.1"/>
    </source>
</evidence>
<keyword evidence="2" id="KW-1185">Reference proteome</keyword>
<comment type="caution">
    <text evidence="1">The sequence shown here is derived from an EMBL/GenBank/DDBJ whole genome shotgun (WGS) entry which is preliminary data.</text>
</comment>
<dbReference type="EMBL" id="JASMQC010000011">
    <property type="protein sequence ID" value="KAK1941595.1"/>
    <property type="molecule type" value="Genomic_DNA"/>
</dbReference>
<accession>A0AAD9GNC2</accession>
<evidence type="ECO:0000313" key="2">
    <source>
        <dbReference type="Proteomes" id="UP001259832"/>
    </source>
</evidence>
<organism evidence="1 2">
    <name type="scientific">Phytophthora citrophthora</name>
    <dbReference type="NCBI Taxonomy" id="4793"/>
    <lineage>
        <taxon>Eukaryota</taxon>
        <taxon>Sar</taxon>
        <taxon>Stramenopiles</taxon>
        <taxon>Oomycota</taxon>
        <taxon>Peronosporomycetes</taxon>
        <taxon>Peronosporales</taxon>
        <taxon>Peronosporaceae</taxon>
        <taxon>Phytophthora</taxon>
    </lineage>
</organism>
<sequence length="184" mass="21248">MVLKRQLLHRWDVAERKDTQTRGVGQAGRDRIFIRAMPKTLELVGRAQAEEEAKPPLRTVEDFRSYIAIRESSRTENVSLGMCVLSCAEREKKMQLEADFKIFTDEVDGMNSSRHSKFILQLSLWKYRDAHLNAFGYREGFSYRFTKVYSLELRYGSIATGSVQISAHMHTTPKVGRPWSGPCW</sequence>
<reference evidence="1" key="1">
    <citation type="submission" date="2023-08" db="EMBL/GenBank/DDBJ databases">
        <title>Reference Genome Resource for the Citrus Pathogen Phytophthora citrophthora.</title>
        <authorList>
            <person name="Moller H."/>
            <person name="Coetzee B."/>
            <person name="Rose L.J."/>
            <person name="Van Niekerk J.M."/>
        </authorList>
    </citation>
    <scope>NUCLEOTIDE SEQUENCE</scope>
    <source>
        <strain evidence="1">STE-U-9442</strain>
    </source>
</reference>
<dbReference type="AlphaFoldDB" id="A0AAD9GNC2"/>
<dbReference type="Proteomes" id="UP001259832">
    <property type="component" value="Unassembled WGS sequence"/>
</dbReference>
<protein>
    <submittedName>
        <fullName evidence="1">Uncharacterized protein</fullName>
    </submittedName>
</protein>
<name>A0AAD9GNC2_9STRA</name>
<proteinExistence type="predicted"/>